<reference evidence="2 3" key="1">
    <citation type="submission" date="2017-05" db="EMBL/GenBank/DDBJ databases">
        <authorList>
            <person name="Song R."/>
            <person name="Chenine A.L."/>
            <person name="Ruprecht R.M."/>
        </authorList>
    </citation>
    <scope>NUCLEOTIDE SEQUENCE [LARGE SCALE GENOMIC DNA]</scope>
    <source>
        <strain evidence="2">SW32</strain>
    </source>
</reference>
<proteinExistence type="predicted"/>
<accession>A0A240UR07</accession>
<keyword evidence="1" id="KW-1133">Transmembrane helix</keyword>
<keyword evidence="3" id="KW-1185">Reference proteome</keyword>
<feature type="transmembrane region" description="Helical" evidence="1">
    <location>
        <begin position="85"/>
        <end position="107"/>
    </location>
</feature>
<dbReference type="InterPro" id="IPR025329">
    <property type="entry name" value="DUF4235"/>
</dbReference>
<evidence type="ECO:0008006" key="4">
    <source>
        <dbReference type="Google" id="ProtNLM"/>
    </source>
</evidence>
<sequence>MVRECGGAVHGYWWHQTGSARLEGLSLINQQDTAMKSQTLWTLVGTATAAATGIAMRQAMKKTFRHGVFEPPINPDRDDVEWRQALLWGAASGMAVGAARIVGWKVASAGMRRTRRSRRGQRLLARLED</sequence>
<organism evidence="2 3">
    <name type="scientific">Kushneria marisflavi</name>
    <dbReference type="NCBI Taxonomy" id="157779"/>
    <lineage>
        <taxon>Bacteria</taxon>
        <taxon>Pseudomonadati</taxon>
        <taxon>Pseudomonadota</taxon>
        <taxon>Gammaproteobacteria</taxon>
        <taxon>Oceanospirillales</taxon>
        <taxon>Halomonadaceae</taxon>
        <taxon>Kushneria</taxon>
    </lineage>
</organism>
<keyword evidence="1" id="KW-0472">Membrane</keyword>
<evidence type="ECO:0000256" key="1">
    <source>
        <dbReference type="SAM" id="Phobius"/>
    </source>
</evidence>
<dbReference type="Proteomes" id="UP000194457">
    <property type="component" value="Chromosome"/>
</dbReference>
<dbReference type="AlphaFoldDB" id="A0A240UR07"/>
<dbReference type="EMBL" id="CP021358">
    <property type="protein sequence ID" value="ART63472.1"/>
    <property type="molecule type" value="Genomic_DNA"/>
</dbReference>
<protein>
    <recommendedName>
        <fullName evidence="4">DUF4235 domain-containing protein</fullName>
    </recommendedName>
</protein>
<gene>
    <name evidence="2" type="ORF">B9H00_10695</name>
</gene>
<name>A0A240UR07_9GAMM</name>
<evidence type="ECO:0000313" key="3">
    <source>
        <dbReference type="Proteomes" id="UP000194457"/>
    </source>
</evidence>
<dbReference type="Pfam" id="PF14019">
    <property type="entry name" value="DUF4235"/>
    <property type="match status" value="1"/>
</dbReference>
<dbReference type="KEGG" id="kma:B9H00_10695"/>
<keyword evidence="1" id="KW-0812">Transmembrane</keyword>
<evidence type="ECO:0000313" key="2">
    <source>
        <dbReference type="EMBL" id="ART63472.1"/>
    </source>
</evidence>